<dbReference type="Proteomes" id="UP000053820">
    <property type="component" value="Unassembled WGS sequence"/>
</dbReference>
<sequence length="253" mass="28127">MLALAYSIWYPNHPFYPWLLGTDFVEHFFGLARTFLPNFAYAELLKMVQNVMVQQKLLLSRDFREVWEKESTAGYSFDYDPYPLTAAHLRKLHANLTPQDLNVIIEVAYREAAWICKDIIRIWPKHLKKSATPADDPDELETMFDSADESDDDWEGDPASLDPAQAASEVATLSSLHDDLEAGAAEAAVIAKSASTLAVLATVQVQSEPSPSPSGRALVVKSTILDENGKASVGLMLKERLSQQSKATVRSER</sequence>
<reference evidence="2 3" key="1">
    <citation type="submission" date="2014-04" db="EMBL/GenBank/DDBJ databases">
        <title>Evolutionary Origins and Diversification of the Mycorrhizal Mutualists.</title>
        <authorList>
            <consortium name="DOE Joint Genome Institute"/>
            <consortium name="Mycorrhizal Genomics Consortium"/>
            <person name="Kohler A."/>
            <person name="Kuo A."/>
            <person name="Nagy L.G."/>
            <person name="Floudas D."/>
            <person name="Copeland A."/>
            <person name="Barry K.W."/>
            <person name="Cichocki N."/>
            <person name="Veneault-Fourrey C."/>
            <person name="LaButti K."/>
            <person name="Lindquist E.A."/>
            <person name="Lipzen A."/>
            <person name="Lundell T."/>
            <person name="Morin E."/>
            <person name="Murat C."/>
            <person name="Riley R."/>
            <person name="Ohm R."/>
            <person name="Sun H."/>
            <person name="Tunlid A."/>
            <person name="Henrissat B."/>
            <person name="Grigoriev I.V."/>
            <person name="Hibbett D.S."/>
            <person name="Martin F."/>
        </authorList>
    </citation>
    <scope>NUCLEOTIDE SEQUENCE [LARGE SCALE GENOMIC DNA]</scope>
    <source>
        <strain evidence="2 3">MD-312</strain>
    </source>
</reference>
<accession>A0A0C9W942</accession>
<dbReference type="AlphaFoldDB" id="A0A0C9W942"/>
<organism evidence="2 3">
    <name type="scientific">Hydnomerulius pinastri MD-312</name>
    <dbReference type="NCBI Taxonomy" id="994086"/>
    <lineage>
        <taxon>Eukaryota</taxon>
        <taxon>Fungi</taxon>
        <taxon>Dikarya</taxon>
        <taxon>Basidiomycota</taxon>
        <taxon>Agaricomycotina</taxon>
        <taxon>Agaricomycetes</taxon>
        <taxon>Agaricomycetidae</taxon>
        <taxon>Boletales</taxon>
        <taxon>Boletales incertae sedis</taxon>
        <taxon>Leucogyrophana</taxon>
    </lineage>
</organism>
<gene>
    <name evidence="2" type="ORF">HYDPIDRAFT_33292</name>
</gene>
<evidence type="ECO:0000313" key="3">
    <source>
        <dbReference type="Proteomes" id="UP000053820"/>
    </source>
</evidence>
<dbReference type="EMBL" id="KN839890">
    <property type="protein sequence ID" value="KIJ59352.1"/>
    <property type="molecule type" value="Genomic_DNA"/>
</dbReference>
<feature type="compositionally biased region" description="Acidic residues" evidence="1">
    <location>
        <begin position="135"/>
        <end position="156"/>
    </location>
</feature>
<protein>
    <submittedName>
        <fullName evidence="2">Uncharacterized protein</fullName>
    </submittedName>
</protein>
<keyword evidence="3" id="KW-1185">Reference proteome</keyword>
<proteinExistence type="predicted"/>
<name>A0A0C9W942_9AGAM</name>
<evidence type="ECO:0000313" key="2">
    <source>
        <dbReference type="EMBL" id="KIJ59352.1"/>
    </source>
</evidence>
<feature type="non-terminal residue" evidence="2">
    <location>
        <position position="1"/>
    </location>
</feature>
<feature type="region of interest" description="Disordered" evidence="1">
    <location>
        <begin position="129"/>
        <end position="161"/>
    </location>
</feature>
<evidence type="ECO:0000256" key="1">
    <source>
        <dbReference type="SAM" id="MobiDB-lite"/>
    </source>
</evidence>
<dbReference type="HOGENOM" id="CLU_1100684_0_0_1"/>
<dbReference type="OrthoDB" id="2659257at2759"/>